<keyword evidence="3" id="KW-1185">Reference proteome</keyword>
<sequence length="143" mass="16013">MSVLYNLAKANGVEEALSQLSMASVAYVEDGMKELVGDAHGATKMYHDLREVYWWNGMMKDIAKFMPKCLNCQQVEVEHQKPDGLVQDINIPTWKWEDLNMEIISGHKAKDSLLQDRKGKDGIQAQPTGSGFGALLQNILYAL</sequence>
<dbReference type="Gene3D" id="1.10.340.70">
    <property type="match status" value="1"/>
</dbReference>
<evidence type="ECO:0000313" key="3">
    <source>
        <dbReference type="Proteomes" id="UP001234989"/>
    </source>
</evidence>
<dbReference type="AlphaFoldDB" id="A0AAF0V133"/>
<dbReference type="Proteomes" id="UP001234989">
    <property type="component" value="Chromosome 11"/>
</dbReference>
<evidence type="ECO:0000259" key="1">
    <source>
        <dbReference type="Pfam" id="PF17921"/>
    </source>
</evidence>
<feature type="domain" description="Integrase zinc-binding" evidence="1">
    <location>
        <begin position="41"/>
        <end position="75"/>
    </location>
</feature>
<dbReference type="Pfam" id="PF17921">
    <property type="entry name" value="Integrase_H2C2"/>
    <property type="match status" value="1"/>
</dbReference>
<dbReference type="PANTHER" id="PTHR47266">
    <property type="entry name" value="ENDONUCLEASE-RELATED"/>
    <property type="match status" value="1"/>
</dbReference>
<dbReference type="EMBL" id="CP133622">
    <property type="protein sequence ID" value="WMV54853.1"/>
    <property type="molecule type" value="Genomic_DNA"/>
</dbReference>
<proteinExistence type="predicted"/>
<organism evidence="2 3">
    <name type="scientific">Solanum verrucosum</name>
    <dbReference type="NCBI Taxonomy" id="315347"/>
    <lineage>
        <taxon>Eukaryota</taxon>
        <taxon>Viridiplantae</taxon>
        <taxon>Streptophyta</taxon>
        <taxon>Embryophyta</taxon>
        <taxon>Tracheophyta</taxon>
        <taxon>Spermatophyta</taxon>
        <taxon>Magnoliopsida</taxon>
        <taxon>eudicotyledons</taxon>
        <taxon>Gunneridae</taxon>
        <taxon>Pentapetalae</taxon>
        <taxon>asterids</taxon>
        <taxon>lamiids</taxon>
        <taxon>Solanales</taxon>
        <taxon>Solanaceae</taxon>
        <taxon>Solanoideae</taxon>
        <taxon>Solaneae</taxon>
        <taxon>Solanum</taxon>
    </lineage>
</organism>
<protein>
    <recommendedName>
        <fullName evidence="1">Integrase zinc-binding domain-containing protein</fullName>
    </recommendedName>
</protein>
<reference evidence="2" key="1">
    <citation type="submission" date="2023-08" db="EMBL/GenBank/DDBJ databases">
        <title>A de novo genome assembly of Solanum verrucosum Schlechtendal, a Mexican diploid species geographically isolated from the other diploid A-genome species in potato relatives.</title>
        <authorList>
            <person name="Hosaka K."/>
        </authorList>
    </citation>
    <scope>NUCLEOTIDE SEQUENCE</scope>
    <source>
        <tissue evidence="2">Young leaves</tissue>
    </source>
</reference>
<name>A0AAF0V133_SOLVR</name>
<gene>
    <name evidence="2" type="ORF">MTR67_048238</name>
</gene>
<dbReference type="InterPro" id="IPR052160">
    <property type="entry name" value="Gypsy_RT_Integrase-like"/>
</dbReference>
<evidence type="ECO:0000313" key="2">
    <source>
        <dbReference type="EMBL" id="WMV54853.1"/>
    </source>
</evidence>
<dbReference type="InterPro" id="IPR041588">
    <property type="entry name" value="Integrase_H2C2"/>
</dbReference>
<accession>A0AAF0V133</accession>